<accession>A0A0D3I6A5</accession>
<dbReference type="AlphaFoldDB" id="A0A0D3I6A5"/>
<sequence length="494" mass="53655">MQERDAQRLSGLISHDSGWSPDELLRLFAAHSTSINHRHAANLWNKLGKKRVERRHEEQLERLALLAECSRVIEVSLARDPSMWSEEERTQLHQWQLWVSLERGADAQQHLMISESQRKLCRDAMQCTQAIISRFQRSVAAALAAVWGPGFEEEHLEPRTGYSLDLALPSSRVAIEVDGPSHFLLPDGRGERKPNGPTLLKRRLLAAAGWRVISVPFDEWDGLRSASARQAYLERVVLPEIEESEVAAAAGTAAGNQAAKAVEAAAQAAARAEAEAEVEAEAEAEAEAEVEAEAEAEAEAEERRKRKRSVRRRERRRRRPSVVVVEEEEAAPAARGSSLSWTVLVSLLLLPLLAVVAKKQGLGLALGGAGSRAGGPSSRARGNADAGRAASDKSRADAGRAASDKSLPCVQWAEAGECKRNPDYMIVHCAAACRVANRARRAGGPSSRARGDADAGRAASDKSLPCVQWAEAGECKRNPDYMIVHCAAACRAAQ</sequence>
<dbReference type="PROSITE" id="PS51286">
    <property type="entry name" value="RAP"/>
    <property type="match status" value="1"/>
</dbReference>
<dbReference type="EnsemblProtists" id="EOD06790">
    <property type="protein sequence ID" value="EOD06790"/>
    <property type="gene ID" value="EMIHUDRAFT_106715"/>
</dbReference>
<dbReference type="PaxDb" id="2903-EOD06790"/>
<reference evidence="3" key="2">
    <citation type="submission" date="2024-10" db="UniProtKB">
        <authorList>
            <consortium name="EnsemblProtists"/>
        </authorList>
    </citation>
    <scope>IDENTIFICATION</scope>
</reference>
<evidence type="ECO:0000313" key="4">
    <source>
        <dbReference type="Proteomes" id="UP000013827"/>
    </source>
</evidence>
<feature type="region of interest" description="Disordered" evidence="1">
    <location>
        <begin position="367"/>
        <end position="400"/>
    </location>
</feature>
<dbReference type="InterPro" id="IPR003582">
    <property type="entry name" value="ShKT_dom"/>
</dbReference>
<dbReference type="GO" id="GO:0044528">
    <property type="term" value="P:regulation of mitochondrial mRNA stability"/>
    <property type="evidence" value="ECO:0007669"/>
    <property type="project" value="TreeGrafter"/>
</dbReference>
<dbReference type="KEGG" id="ehx:EMIHUDRAFT_106715"/>
<dbReference type="PANTHER" id="PTHR21228:SF40">
    <property type="entry name" value="LD45607P"/>
    <property type="match status" value="1"/>
</dbReference>
<dbReference type="PANTHER" id="PTHR21228">
    <property type="entry name" value="FAST LEU-RICH DOMAIN-CONTAINING"/>
    <property type="match status" value="1"/>
</dbReference>
<dbReference type="Pfam" id="PF08373">
    <property type="entry name" value="RAP"/>
    <property type="match status" value="1"/>
</dbReference>
<dbReference type="GeneID" id="17252904"/>
<feature type="region of interest" description="Disordered" evidence="1">
    <location>
        <begin position="281"/>
        <end position="329"/>
    </location>
</feature>
<dbReference type="GO" id="GO:0003723">
    <property type="term" value="F:RNA binding"/>
    <property type="evidence" value="ECO:0007669"/>
    <property type="project" value="TreeGrafter"/>
</dbReference>
<dbReference type="GO" id="GO:0035770">
    <property type="term" value="C:ribonucleoprotein granule"/>
    <property type="evidence" value="ECO:0007669"/>
    <property type="project" value="TreeGrafter"/>
</dbReference>
<evidence type="ECO:0000259" key="2">
    <source>
        <dbReference type="PROSITE" id="PS51286"/>
    </source>
</evidence>
<protein>
    <recommendedName>
        <fullName evidence="2">RAP domain-containing protein</fullName>
    </recommendedName>
</protein>
<organism evidence="3 4">
    <name type="scientific">Emiliania huxleyi (strain CCMP1516)</name>
    <dbReference type="NCBI Taxonomy" id="280463"/>
    <lineage>
        <taxon>Eukaryota</taxon>
        <taxon>Haptista</taxon>
        <taxon>Haptophyta</taxon>
        <taxon>Prymnesiophyceae</taxon>
        <taxon>Isochrysidales</taxon>
        <taxon>Noelaerhabdaceae</taxon>
        <taxon>Emiliania</taxon>
    </lineage>
</organism>
<dbReference type="HOGENOM" id="CLU_664671_0_0_1"/>
<dbReference type="SMART" id="SM00952">
    <property type="entry name" value="RAP"/>
    <property type="match status" value="1"/>
</dbReference>
<reference evidence="4" key="1">
    <citation type="journal article" date="2013" name="Nature">
        <title>Pan genome of the phytoplankton Emiliania underpins its global distribution.</title>
        <authorList>
            <person name="Read B.A."/>
            <person name="Kegel J."/>
            <person name="Klute M.J."/>
            <person name="Kuo A."/>
            <person name="Lefebvre S.C."/>
            <person name="Maumus F."/>
            <person name="Mayer C."/>
            <person name="Miller J."/>
            <person name="Monier A."/>
            <person name="Salamov A."/>
            <person name="Young J."/>
            <person name="Aguilar M."/>
            <person name="Claverie J.M."/>
            <person name="Frickenhaus S."/>
            <person name="Gonzalez K."/>
            <person name="Herman E.K."/>
            <person name="Lin Y.C."/>
            <person name="Napier J."/>
            <person name="Ogata H."/>
            <person name="Sarno A.F."/>
            <person name="Shmutz J."/>
            <person name="Schroeder D."/>
            <person name="de Vargas C."/>
            <person name="Verret F."/>
            <person name="von Dassow P."/>
            <person name="Valentin K."/>
            <person name="Van de Peer Y."/>
            <person name="Wheeler G."/>
            <person name="Dacks J.B."/>
            <person name="Delwiche C.F."/>
            <person name="Dyhrman S.T."/>
            <person name="Glockner G."/>
            <person name="John U."/>
            <person name="Richards T."/>
            <person name="Worden A.Z."/>
            <person name="Zhang X."/>
            <person name="Grigoriev I.V."/>
            <person name="Allen A.E."/>
            <person name="Bidle K."/>
            <person name="Borodovsky M."/>
            <person name="Bowler C."/>
            <person name="Brownlee C."/>
            <person name="Cock J.M."/>
            <person name="Elias M."/>
            <person name="Gladyshev V.N."/>
            <person name="Groth M."/>
            <person name="Guda C."/>
            <person name="Hadaegh A."/>
            <person name="Iglesias-Rodriguez M.D."/>
            <person name="Jenkins J."/>
            <person name="Jones B.M."/>
            <person name="Lawson T."/>
            <person name="Leese F."/>
            <person name="Lindquist E."/>
            <person name="Lobanov A."/>
            <person name="Lomsadze A."/>
            <person name="Malik S.B."/>
            <person name="Marsh M.E."/>
            <person name="Mackinder L."/>
            <person name="Mock T."/>
            <person name="Mueller-Roeber B."/>
            <person name="Pagarete A."/>
            <person name="Parker M."/>
            <person name="Probert I."/>
            <person name="Quesneville H."/>
            <person name="Raines C."/>
            <person name="Rensing S.A."/>
            <person name="Riano-Pachon D.M."/>
            <person name="Richier S."/>
            <person name="Rokitta S."/>
            <person name="Shiraiwa Y."/>
            <person name="Soanes D.M."/>
            <person name="van der Giezen M."/>
            <person name="Wahlund T.M."/>
            <person name="Williams B."/>
            <person name="Wilson W."/>
            <person name="Wolfe G."/>
            <person name="Wurch L.L."/>
        </authorList>
    </citation>
    <scope>NUCLEOTIDE SEQUENCE</scope>
</reference>
<dbReference type="InterPro" id="IPR013584">
    <property type="entry name" value="RAP"/>
</dbReference>
<evidence type="ECO:0000256" key="1">
    <source>
        <dbReference type="SAM" id="MobiDB-lite"/>
    </source>
</evidence>
<dbReference type="GO" id="GO:0005759">
    <property type="term" value="C:mitochondrial matrix"/>
    <property type="evidence" value="ECO:0007669"/>
    <property type="project" value="TreeGrafter"/>
</dbReference>
<dbReference type="InterPro" id="IPR050870">
    <property type="entry name" value="FAST_kinase"/>
</dbReference>
<proteinExistence type="predicted"/>
<feature type="compositionally biased region" description="Acidic residues" evidence="1">
    <location>
        <begin position="281"/>
        <end position="300"/>
    </location>
</feature>
<dbReference type="RefSeq" id="XP_005759219.1">
    <property type="nucleotide sequence ID" value="XM_005759162.1"/>
</dbReference>
<dbReference type="Proteomes" id="UP000013827">
    <property type="component" value="Unassembled WGS sequence"/>
</dbReference>
<keyword evidence="4" id="KW-1185">Reference proteome</keyword>
<feature type="compositionally biased region" description="Basic residues" evidence="1">
    <location>
        <begin position="304"/>
        <end position="320"/>
    </location>
</feature>
<feature type="domain" description="RAP" evidence="2">
    <location>
        <begin position="173"/>
        <end position="235"/>
    </location>
</feature>
<evidence type="ECO:0000313" key="3">
    <source>
        <dbReference type="EnsemblProtists" id="EOD06790"/>
    </source>
</evidence>
<dbReference type="Pfam" id="PF01549">
    <property type="entry name" value="ShK"/>
    <property type="match status" value="2"/>
</dbReference>
<dbReference type="GO" id="GO:0000963">
    <property type="term" value="P:mitochondrial RNA processing"/>
    <property type="evidence" value="ECO:0007669"/>
    <property type="project" value="TreeGrafter"/>
</dbReference>
<feature type="compositionally biased region" description="Low complexity" evidence="1">
    <location>
        <begin position="374"/>
        <end position="389"/>
    </location>
</feature>
<name>A0A0D3I6A5_EMIH1</name>